<evidence type="ECO:0000313" key="6">
    <source>
        <dbReference type="EMBL" id="HFH30681.1"/>
    </source>
</evidence>
<proteinExistence type="predicted"/>
<keyword evidence="4" id="KW-0472">Membrane</keyword>
<evidence type="ECO:0000256" key="3">
    <source>
        <dbReference type="ARBA" id="ARBA00022692"/>
    </source>
</evidence>
<organism evidence="6">
    <name type="scientific">Gracilinema caldarium</name>
    <dbReference type="NCBI Taxonomy" id="215591"/>
    <lineage>
        <taxon>Bacteria</taxon>
        <taxon>Pseudomonadati</taxon>
        <taxon>Spirochaetota</taxon>
        <taxon>Spirochaetia</taxon>
        <taxon>Spirochaetales</taxon>
        <taxon>Breznakiellaceae</taxon>
        <taxon>Gracilinema</taxon>
    </lineage>
</organism>
<dbReference type="InterPro" id="IPR051906">
    <property type="entry name" value="TolC-like"/>
</dbReference>
<comment type="caution">
    <text evidence="6">The sequence shown here is derived from an EMBL/GenBank/DDBJ whole genome shotgun (WGS) entry which is preliminary data.</text>
</comment>
<dbReference type="PANTHER" id="PTHR30026:SF20">
    <property type="entry name" value="OUTER MEMBRANE PROTEIN TOLC"/>
    <property type="match status" value="1"/>
</dbReference>
<dbReference type="GO" id="GO:0009279">
    <property type="term" value="C:cell outer membrane"/>
    <property type="evidence" value="ECO:0007669"/>
    <property type="project" value="UniProtKB-SubCell"/>
</dbReference>
<evidence type="ECO:0000256" key="1">
    <source>
        <dbReference type="ARBA" id="ARBA00004442"/>
    </source>
</evidence>
<keyword evidence="3" id="KW-0812">Transmembrane</keyword>
<sequence>MKTFARFAFPIILAFIILLLKGPALYAFDTLDDLVSRSIAQNLDVQQAALTVKSSAASLSGEISWRSSSVGLTASTSGSFDTGFGPGSPGTVATPGTTTTINGTLSVPLTDWFTLGASGTIKADGSVTSSFSANLNPLAEKNSKGSINYQMSLQSYRSTLRSAVLQFRAQVRSLLVSKAEVAYKQAALDTATAQYEQKQILSAQGSASQSDVLDVLVSLTQARLDYEAADSNYQTIQKSLAQSLGLSETELPDFEKLVSTEPDITEDLVSAIMDRSTYLAMSDTYVRAVLDAASSQIDERTAQPKPDINIKGELSPTAKTWSAGATVKLPLDLLFWEKARIAKEMAEVKQKEVQLASQTVSQDYDQKVRDLRRLYESWKKTATAYDSAKLVYEQVGTLASLGQKSLLDVMSGKADLLRSAWQLASAEKAFRDAQDALSMRFFYIEEK</sequence>
<reference evidence="6" key="1">
    <citation type="journal article" date="2020" name="mSystems">
        <title>Genome- and Community-Level Interaction Insights into Carbon Utilization and Element Cycling Functions of Hydrothermarchaeota in Hydrothermal Sediment.</title>
        <authorList>
            <person name="Zhou Z."/>
            <person name="Liu Y."/>
            <person name="Xu W."/>
            <person name="Pan J."/>
            <person name="Luo Z.H."/>
            <person name="Li M."/>
        </authorList>
    </citation>
    <scope>NUCLEOTIDE SEQUENCE [LARGE SCALE GENOMIC DNA]</scope>
    <source>
        <strain evidence="6">SpSt-503</strain>
    </source>
</reference>
<dbReference type="GO" id="GO:1990281">
    <property type="term" value="C:efflux pump complex"/>
    <property type="evidence" value="ECO:0007669"/>
    <property type="project" value="TreeGrafter"/>
</dbReference>
<dbReference type="EMBL" id="DSVL01000442">
    <property type="protein sequence ID" value="HFH30681.1"/>
    <property type="molecule type" value="Genomic_DNA"/>
</dbReference>
<gene>
    <name evidence="6" type="ORF">ENS59_14415</name>
</gene>
<keyword evidence="5" id="KW-0998">Cell outer membrane</keyword>
<dbReference type="Gene3D" id="1.20.1600.10">
    <property type="entry name" value="Outer membrane efflux proteins (OEP)"/>
    <property type="match status" value="1"/>
</dbReference>
<dbReference type="AlphaFoldDB" id="A0A7C3IJQ1"/>
<dbReference type="SUPFAM" id="SSF56954">
    <property type="entry name" value="Outer membrane efflux proteins (OEP)"/>
    <property type="match status" value="1"/>
</dbReference>
<dbReference type="PANTHER" id="PTHR30026">
    <property type="entry name" value="OUTER MEMBRANE PROTEIN TOLC"/>
    <property type="match status" value="1"/>
</dbReference>
<protein>
    <submittedName>
        <fullName evidence="6">TolC family protein</fullName>
    </submittedName>
</protein>
<evidence type="ECO:0000256" key="5">
    <source>
        <dbReference type="ARBA" id="ARBA00023237"/>
    </source>
</evidence>
<dbReference type="GO" id="GO:0015288">
    <property type="term" value="F:porin activity"/>
    <property type="evidence" value="ECO:0007669"/>
    <property type="project" value="TreeGrafter"/>
</dbReference>
<dbReference type="GO" id="GO:0015562">
    <property type="term" value="F:efflux transmembrane transporter activity"/>
    <property type="evidence" value="ECO:0007669"/>
    <property type="project" value="InterPro"/>
</dbReference>
<comment type="subcellular location">
    <subcellularLocation>
        <location evidence="1">Cell outer membrane</location>
    </subcellularLocation>
</comment>
<evidence type="ECO:0000256" key="2">
    <source>
        <dbReference type="ARBA" id="ARBA00022452"/>
    </source>
</evidence>
<keyword evidence="2" id="KW-1134">Transmembrane beta strand</keyword>
<name>A0A7C3IJQ1_9SPIR</name>
<evidence type="ECO:0000256" key="4">
    <source>
        <dbReference type="ARBA" id="ARBA00023136"/>
    </source>
</evidence>
<accession>A0A7C3IJQ1</accession>